<organism evidence="2 3">
    <name type="scientific">Colletotrichum cuscutae</name>
    <dbReference type="NCBI Taxonomy" id="1209917"/>
    <lineage>
        <taxon>Eukaryota</taxon>
        <taxon>Fungi</taxon>
        <taxon>Dikarya</taxon>
        <taxon>Ascomycota</taxon>
        <taxon>Pezizomycotina</taxon>
        <taxon>Sordariomycetes</taxon>
        <taxon>Hypocreomycetidae</taxon>
        <taxon>Glomerellales</taxon>
        <taxon>Glomerellaceae</taxon>
        <taxon>Colletotrichum</taxon>
        <taxon>Colletotrichum acutatum species complex</taxon>
    </lineage>
</organism>
<dbReference type="EMBL" id="MPDP01000309">
    <property type="protein sequence ID" value="KAK1448363.1"/>
    <property type="molecule type" value="Genomic_DNA"/>
</dbReference>
<dbReference type="AlphaFoldDB" id="A0AAI9TYK5"/>
<proteinExistence type="predicted"/>
<evidence type="ECO:0000313" key="3">
    <source>
        <dbReference type="Proteomes" id="UP001239213"/>
    </source>
</evidence>
<feature type="non-terminal residue" evidence="2">
    <location>
        <position position="1"/>
    </location>
</feature>
<sequence length="144" mass="15289">PLQSVPSLYPDAAGHESSAGTETGPSPGPCPWPPTMPLPSPESPHSTDTYTLHPASSQASRIPARPARQRTLTPDLSPSPWNAAPSQRLSLDSPLLPTNVARPSSFTTCAYLLNHSLSRLCYFTAMKFSILVITSSIPWAGPTA</sequence>
<evidence type="ECO:0000256" key="1">
    <source>
        <dbReference type="SAM" id="MobiDB-lite"/>
    </source>
</evidence>
<comment type="caution">
    <text evidence="2">The sequence shown here is derived from an EMBL/GenBank/DDBJ whole genome shotgun (WGS) entry which is preliminary data.</text>
</comment>
<evidence type="ECO:0000313" key="2">
    <source>
        <dbReference type="EMBL" id="KAK1448363.1"/>
    </source>
</evidence>
<protein>
    <submittedName>
        <fullName evidence="2">Uncharacterized protein</fullName>
    </submittedName>
</protein>
<accession>A0AAI9TYK5</accession>
<feature type="region of interest" description="Disordered" evidence="1">
    <location>
        <begin position="1"/>
        <end position="90"/>
    </location>
</feature>
<reference evidence="2" key="1">
    <citation type="submission" date="2016-11" db="EMBL/GenBank/DDBJ databases">
        <title>The genome sequence of Colletotrichum cuscutae.</title>
        <authorList>
            <person name="Baroncelli R."/>
        </authorList>
    </citation>
    <scope>NUCLEOTIDE SEQUENCE</scope>
    <source>
        <strain evidence="2">IMI 304802</strain>
    </source>
</reference>
<name>A0AAI9TYK5_9PEZI</name>
<dbReference type="Proteomes" id="UP001239213">
    <property type="component" value="Unassembled WGS sequence"/>
</dbReference>
<gene>
    <name evidence="2" type="ORF">CCUS01_11771</name>
</gene>
<feature type="compositionally biased region" description="Polar residues" evidence="1">
    <location>
        <begin position="70"/>
        <end position="90"/>
    </location>
</feature>
<keyword evidence="3" id="KW-1185">Reference proteome</keyword>
<feature type="compositionally biased region" description="Polar residues" evidence="1">
    <location>
        <begin position="46"/>
        <end position="60"/>
    </location>
</feature>
<feature type="compositionally biased region" description="Pro residues" evidence="1">
    <location>
        <begin position="26"/>
        <end position="42"/>
    </location>
</feature>